<reference evidence="1 2" key="1">
    <citation type="journal article" date="2019" name="Sci. Rep.">
        <title>Orb-weaving spider Araneus ventricosus genome elucidates the spidroin gene catalogue.</title>
        <authorList>
            <person name="Kono N."/>
            <person name="Nakamura H."/>
            <person name="Ohtoshi R."/>
            <person name="Moran D.A.P."/>
            <person name="Shinohara A."/>
            <person name="Yoshida Y."/>
            <person name="Fujiwara M."/>
            <person name="Mori M."/>
            <person name="Tomita M."/>
            <person name="Arakawa K."/>
        </authorList>
    </citation>
    <scope>NUCLEOTIDE SEQUENCE [LARGE SCALE GENOMIC DNA]</scope>
</reference>
<dbReference type="AlphaFoldDB" id="A0A4Y2CEE3"/>
<comment type="caution">
    <text evidence="1">The sequence shown here is derived from an EMBL/GenBank/DDBJ whole genome shotgun (WGS) entry which is preliminary data.</text>
</comment>
<protein>
    <submittedName>
        <fullName evidence="1">Uncharacterized protein</fullName>
    </submittedName>
</protein>
<name>A0A4Y2CEE3_ARAVE</name>
<dbReference type="Proteomes" id="UP000499080">
    <property type="component" value="Unassembled WGS sequence"/>
</dbReference>
<evidence type="ECO:0000313" key="2">
    <source>
        <dbReference type="Proteomes" id="UP000499080"/>
    </source>
</evidence>
<gene>
    <name evidence="1" type="ORF">AVEN_51990_1</name>
</gene>
<keyword evidence="2" id="KW-1185">Reference proteome</keyword>
<dbReference type="EMBL" id="BGPR01000184">
    <property type="protein sequence ID" value="GBM02802.1"/>
    <property type="molecule type" value="Genomic_DNA"/>
</dbReference>
<proteinExistence type="predicted"/>
<organism evidence="1 2">
    <name type="scientific">Araneus ventricosus</name>
    <name type="common">Orbweaver spider</name>
    <name type="synonym">Epeira ventricosa</name>
    <dbReference type="NCBI Taxonomy" id="182803"/>
    <lineage>
        <taxon>Eukaryota</taxon>
        <taxon>Metazoa</taxon>
        <taxon>Ecdysozoa</taxon>
        <taxon>Arthropoda</taxon>
        <taxon>Chelicerata</taxon>
        <taxon>Arachnida</taxon>
        <taxon>Araneae</taxon>
        <taxon>Araneomorphae</taxon>
        <taxon>Entelegynae</taxon>
        <taxon>Araneoidea</taxon>
        <taxon>Araneidae</taxon>
        <taxon>Araneus</taxon>
    </lineage>
</organism>
<evidence type="ECO:0000313" key="1">
    <source>
        <dbReference type="EMBL" id="GBM02802.1"/>
    </source>
</evidence>
<sequence>MWQRRWKVQMACEGIQKVQMVLQQPSWAHLLALGSDDRLLLDPKWTKSFSHRAPADNPECEELDSDLVQSHYSVSSNLHMGANLCCFS</sequence>
<accession>A0A4Y2CEE3</accession>